<gene>
    <name evidence="1" type="ORF">CYMTET_37688</name>
</gene>
<evidence type="ECO:0000313" key="2">
    <source>
        <dbReference type="Proteomes" id="UP001190700"/>
    </source>
</evidence>
<accession>A0AAE0CDF7</accession>
<comment type="caution">
    <text evidence="1">The sequence shown here is derived from an EMBL/GenBank/DDBJ whole genome shotgun (WGS) entry which is preliminary data.</text>
</comment>
<sequence length="120" mass="12946">MRSIAEYMSRPGFLVTMNPSWGVHITVPSRATKTSSQLYYPPGLALSGHLDSDDVTEQILDSVVVEHLPGGEEVLRWDTAVPQTATGKRACVWLDCKTGVAVALHVAELVATGEVVLPFV</sequence>
<protein>
    <submittedName>
        <fullName evidence="1">Uncharacterized protein</fullName>
    </submittedName>
</protein>
<keyword evidence="2" id="KW-1185">Reference proteome</keyword>
<proteinExistence type="predicted"/>
<dbReference type="EMBL" id="LGRX02025026">
    <property type="protein sequence ID" value="KAK3253048.1"/>
    <property type="molecule type" value="Genomic_DNA"/>
</dbReference>
<name>A0AAE0CDF7_9CHLO</name>
<reference evidence="1 2" key="1">
    <citation type="journal article" date="2015" name="Genome Biol. Evol.">
        <title>Comparative Genomics of a Bacterivorous Green Alga Reveals Evolutionary Causalities and Consequences of Phago-Mixotrophic Mode of Nutrition.</title>
        <authorList>
            <person name="Burns J.A."/>
            <person name="Paasch A."/>
            <person name="Narechania A."/>
            <person name="Kim E."/>
        </authorList>
    </citation>
    <scope>NUCLEOTIDE SEQUENCE [LARGE SCALE GENOMIC DNA]</scope>
    <source>
        <strain evidence="1 2">PLY_AMNH</strain>
    </source>
</reference>
<evidence type="ECO:0000313" key="1">
    <source>
        <dbReference type="EMBL" id="KAK3253048.1"/>
    </source>
</evidence>
<organism evidence="1 2">
    <name type="scientific">Cymbomonas tetramitiformis</name>
    <dbReference type="NCBI Taxonomy" id="36881"/>
    <lineage>
        <taxon>Eukaryota</taxon>
        <taxon>Viridiplantae</taxon>
        <taxon>Chlorophyta</taxon>
        <taxon>Pyramimonadophyceae</taxon>
        <taxon>Pyramimonadales</taxon>
        <taxon>Pyramimonadaceae</taxon>
        <taxon>Cymbomonas</taxon>
    </lineage>
</organism>
<dbReference type="AlphaFoldDB" id="A0AAE0CDF7"/>
<dbReference type="Proteomes" id="UP001190700">
    <property type="component" value="Unassembled WGS sequence"/>
</dbReference>